<keyword evidence="1" id="KW-0175">Coiled coil</keyword>
<evidence type="ECO:0000256" key="1">
    <source>
        <dbReference type="SAM" id="Coils"/>
    </source>
</evidence>
<reference evidence="3 4" key="1">
    <citation type="submission" date="2015-03" db="EMBL/GenBank/DDBJ databases">
        <title>Caedibacter varicaedens, whole genome shotgun sequence.</title>
        <authorList>
            <person name="Suzuki H."/>
            <person name="Dapper A.L."/>
            <person name="Gibson A.K."/>
            <person name="Jackson C."/>
            <person name="Lee H."/>
            <person name="Pejaver V.R."/>
            <person name="Doak T."/>
            <person name="Lynch M."/>
        </authorList>
    </citation>
    <scope>NUCLEOTIDE SEQUENCE [LARGE SCALE GENOMIC DNA]</scope>
</reference>
<feature type="compositionally biased region" description="Low complexity" evidence="2">
    <location>
        <begin position="34"/>
        <end position="44"/>
    </location>
</feature>
<dbReference type="AlphaFoldDB" id="A0A0K8MC93"/>
<dbReference type="EMBL" id="BBVC01000024">
    <property type="protein sequence ID" value="GAO98097.1"/>
    <property type="molecule type" value="Genomic_DNA"/>
</dbReference>
<protein>
    <submittedName>
        <fullName evidence="3">Uncharacterized protein</fullName>
    </submittedName>
</protein>
<dbReference type="Proteomes" id="UP000036771">
    <property type="component" value="Unassembled WGS sequence"/>
</dbReference>
<keyword evidence="4" id="KW-1185">Reference proteome</keyword>
<proteinExistence type="predicted"/>
<accession>A0A0K8MC93</accession>
<dbReference type="STRING" id="1629334.Cva_00745"/>
<feature type="region of interest" description="Disordered" evidence="2">
    <location>
        <begin position="141"/>
        <end position="165"/>
    </location>
</feature>
<evidence type="ECO:0000313" key="4">
    <source>
        <dbReference type="Proteomes" id="UP000036771"/>
    </source>
</evidence>
<evidence type="ECO:0000313" key="3">
    <source>
        <dbReference type="EMBL" id="GAO98097.1"/>
    </source>
</evidence>
<name>A0A0K8MC93_9PROT</name>
<feature type="coiled-coil region" evidence="1">
    <location>
        <begin position="53"/>
        <end position="80"/>
    </location>
</feature>
<organism evidence="3 4">
    <name type="scientific">Caedimonas varicaedens</name>
    <dbReference type="NCBI Taxonomy" id="1629334"/>
    <lineage>
        <taxon>Bacteria</taxon>
        <taxon>Pseudomonadati</taxon>
        <taxon>Pseudomonadota</taxon>
        <taxon>Alphaproteobacteria</taxon>
        <taxon>Holosporales</taxon>
        <taxon>Caedimonadaceae</taxon>
        <taxon>Caedimonas</taxon>
    </lineage>
</organism>
<comment type="caution">
    <text evidence="3">The sequence shown here is derived from an EMBL/GenBank/DDBJ whole genome shotgun (WGS) entry which is preliminary data.</text>
</comment>
<evidence type="ECO:0000256" key="2">
    <source>
        <dbReference type="SAM" id="MobiDB-lite"/>
    </source>
</evidence>
<feature type="compositionally biased region" description="Acidic residues" evidence="2">
    <location>
        <begin position="10"/>
        <end position="33"/>
    </location>
</feature>
<sequence length="293" mass="32341">MTNDKTPVSLDEENPEDVSDEELSSPQTEEETSSESASTSSSEENQVFYHKTIARLKREMLRAQKENATLKEKLKHSETVSTQMGQSALESFKINALTLMEKAKTSLKHAHEVSDVEAILTANEELAKAAAQWQWAQTVPLPSQQNPEESNGSESQEDPDPHPATQAWVLKNPWINQESSLFQGEKASAVISYATALEQQLMAQGRGHEINTPSYFKDLDTFVRYWDGLQGGHKTMKSVTTVASTKGTPSEGGQKHKDALTADEKEICRTMGVSEAGYLKQKKALALERAGQS</sequence>
<feature type="compositionally biased region" description="Polar residues" evidence="2">
    <location>
        <begin position="141"/>
        <end position="154"/>
    </location>
</feature>
<gene>
    <name evidence="3" type="ORF">Cva_00745</name>
</gene>
<feature type="region of interest" description="Disordered" evidence="2">
    <location>
        <begin position="1"/>
        <end position="47"/>
    </location>
</feature>